<comment type="caution">
    <text evidence="2">The sequence shown here is derived from an EMBL/GenBank/DDBJ whole genome shotgun (WGS) entry which is preliminary data.</text>
</comment>
<reference evidence="3" key="1">
    <citation type="submission" date="2016-04" db="EMBL/GenBank/DDBJ databases">
        <title>Cephalotus genome sequencing.</title>
        <authorList>
            <person name="Fukushima K."/>
            <person name="Hasebe M."/>
            <person name="Fang X."/>
        </authorList>
    </citation>
    <scope>NUCLEOTIDE SEQUENCE [LARGE SCALE GENOMIC DNA]</scope>
    <source>
        <strain evidence="3">cv. St1</strain>
    </source>
</reference>
<feature type="domain" description="Bet v I/Major latex protein" evidence="1">
    <location>
        <begin position="5"/>
        <end position="153"/>
    </location>
</feature>
<evidence type="ECO:0000259" key="1">
    <source>
        <dbReference type="SMART" id="SM01037"/>
    </source>
</evidence>
<dbReference type="PANTHER" id="PTHR31907">
    <property type="entry name" value="MLP-LIKE PROTEIN 423"/>
    <property type="match status" value="1"/>
</dbReference>
<dbReference type="InterPro" id="IPR051761">
    <property type="entry name" value="MLP-like_ligand-binding"/>
</dbReference>
<dbReference type="CDD" id="cd07816">
    <property type="entry name" value="Bet_v1-like"/>
    <property type="match status" value="1"/>
</dbReference>
<dbReference type="SUPFAM" id="SSF55961">
    <property type="entry name" value="Bet v1-like"/>
    <property type="match status" value="1"/>
</dbReference>
<dbReference type="InterPro" id="IPR000916">
    <property type="entry name" value="Bet_v_I/MLP"/>
</dbReference>
<organism evidence="2 3">
    <name type="scientific">Cephalotus follicularis</name>
    <name type="common">Albany pitcher plant</name>
    <dbReference type="NCBI Taxonomy" id="3775"/>
    <lineage>
        <taxon>Eukaryota</taxon>
        <taxon>Viridiplantae</taxon>
        <taxon>Streptophyta</taxon>
        <taxon>Embryophyta</taxon>
        <taxon>Tracheophyta</taxon>
        <taxon>Spermatophyta</taxon>
        <taxon>Magnoliopsida</taxon>
        <taxon>eudicotyledons</taxon>
        <taxon>Gunneridae</taxon>
        <taxon>Pentapetalae</taxon>
        <taxon>rosids</taxon>
        <taxon>fabids</taxon>
        <taxon>Oxalidales</taxon>
        <taxon>Cephalotaceae</taxon>
        <taxon>Cephalotus</taxon>
    </lineage>
</organism>
<dbReference type="InParanoid" id="A0A1Q3CXL7"/>
<name>A0A1Q3CXL7_CEPFO</name>
<dbReference type="Proteomes" id="UP000187406">
    <property type="component" value="Unassembled WGS sequence"/>
</dbReference>
<accession>A0A1Q3CXL7</accession>
<dbReference type="AlphaFoldDB" id="A0A1Q3CXL7"/>
<dbReference type="OrthoDB" id="1847301at2759"/>
<dbReference type="GO" id="GO:0006952">
    <property type="term" value="P:defense response"/>
    <property type="evidence" value="ECO:0007669"/>
    <property type="project" value="InterPro"/>
</dbReference>
<dbReference type="InterPro" id="IPR023393">
    <property type="entry name" value="START-like_dom_sf"/>
</dbReference>
<protein>
    <submittedName>
        <fullName evidence="2">Bet_v_1 domain-containing protein</fullName>
    </submittedName>
</protein>
<keyword evidence="3" id="KW-1185">Reference proteome</keyword>
<sequence>MAQSSLCGTVQAEVEIKAPADKVLEFYSNPKHFPKCSPATITSVDLHGGRWGTVGSITTWNYVLEGKTATGKGITEAIDYKNKTLTMNVIEGDIMKDYKSFKFHMQAIPKGDNSLVRFTYEYEKLNDDVPDPKSLMEIETSIAKDVGAYLTRA</sequence>
<dbReference type="STRING" id="3775.A0A1Q3CXL7"/>
<dbReference type="Pfam" id="PF00407">
    <property type="entry name" value="Bet_v_1"/>
    <property type="match status" value="1"/>
</dbReference>
<dbReference type="SMART" id="SM01037">
    <property type="entry name" value="Bet_v_1"/>
    <property type="match status" value="1"/>
</dbReference>
<evidence type="ECO:0000313" key="2">
    <source>
        <dbReference type="EMBL" id="GAV84996.1"/>
    </source>
</evidence>
<proteinExistence type="predicted"/>
<dbReference type="EMBL" id="BDDD01003418">
    <property type="protein sequence ID" value="GAV84996.1"/>
    <property type="molecule type" value="Genomic_DNA"/>
</dbReference>
<evidence type="ECO:0000313" key="3">
    <source>
        <dbReference type="Proteomes" id="UP000187406"/>
    </source>
</evidence>
<gene>
    <name evidence="2" type="ORF">CFOL_v3_28436</name>
</gene>
<dbReference type="Gene3D" id="3.30.530.20">
    <property type="match status" value="1"/>
</dbReference>